<dbReference type="GO" id="GO:0042597">
    <property type="term" value="C:periplasmic space"/>
    <property type="evidence" value="ECO:0007669"/>
    <property type="project" value="UniProtKB-SubCell"/>
</dbReference>
<reference evidence="7" key="2">
    <citation type="journal article" date="2021" name="Front. Microbiol.">
        <title>Presence and Characterization of a Novel cfr-Carrying Tn558 Transposon Derivative in Staphylococcus delphini Isolated From Retail Food.</title>
        <authorList>
            <person name="Zhang F."/>
            <person name="Wu S."/>
            <person name="Huang J."/>
            <person name="Yang R."/>
            <person name="Zhang J."/>
            <person name="Lei T."/>
            <person name="Dai J."/>
            <person name="Ding Y."/>
            <person name="Xue L."/>
            <person name="Wang J."/>
            <person name="Chen M."/>
            <person name="Wu Q."/>
        </authorList>
    </citation>
    <scope>NUCLEOTIDE SEQUENCE</scope>
    <source>
        <strain evidence="7">2794-1</strain>
    </source>
</reference>
<dbReference type="GO" id="GO:0019808">
    <property type="term" value="F:polyamine binding"/>
    <property type="evidence" value="ECO:0007669"/>
    <property type="project" value="InterPro"/>
</dbReference>
<dbReference type="RefSeq" id="WP_019165569.1">
    <property type="nucleotide sequence ID" value="NZ_CP063367.1"/>
</dbReference>
<dbReference type="GO" id="GO:0015846">
    <property type="term" value="P:polyamine transport"/>
    <property type="evidence" value="ECO:0007669"/>
    <property type="project" value="InterPro"/>
</dbReference>
<dbReference type="CDD" id="cd13590">
    <property type="entry name" value="PBP2_PotD_PotF_like"/>
    <property type="match status" value="1"/>
</dbReference>
<protein>
    <submittedName>
        <fullName evidence="6">Spermidine/putrescine ABC transporter substrate-binding protein</fullName>
    </submittedName>
</protein>
<reference evidence="6 8" key="1">
    <citation type="journal article" date="2017" name="PLoS ONE">
        <title>Development of a real-time PCR for detection of Staphylococcus pseudintermedius using a novel automated comparison of whole-genome sequences.</title>
        <authorList>
            <person name="Verstappen K.M."/>
            <person name="Huijbregts L."/>
            <person name="Spaninks M."/>
            <person name="Wagenaar J.A."/>
            <person name="Fluit A.C."/>
            <person name="Duim B."/>
        </authorList>
    </citation>
    <scope>NUCLEOTIDE SEQUENCE [LARGE SCALE GENOMIC DNA]</scope>
    <source>
        <strain evidence="6 8">215070706401-1</strain>
    </source>
</reference>
<feature type="binding site" evidence="5">
    <location>
        <position position="45"/>
    </location>
    <ligand>
        <name>spermidine</name>
        <dbReference type="ChEBI" id="CHEBI:57834"/>
    </ligand>
</feature>
<keyword evidence="3" id="KW-0732">Signal</keyword>
<organism evidence="6 8">
    <name type="scientific">Staphylococcus delphini</name>
    <dbReference type="NCBI Taxonomy" id="53344"/>
    <lineage>
        <taxon>Bacteria</taxon>
        <taxon>Bacillati</taxon>
        <taxon>Bacillota</taxon>
        <taxon>Bacilli</taxon>
        <taxon>Bacillales</taxon>
        <taxon>Staphylococcaceae</taxon>
        <taxon>Staphylococcus</taxon>
        <taxon>Staphylococcus intermedius group</taxon>
    </lineage>
</organism>
<evidence type="ECO:0000313" key="7">
    <source>
        <dbReference type="EMBL" id="QUM68746.1"/>
    </source>
</evidence>
<dbReference type="EMBL" id="CP063367">
    <property type="protein sequence ID" value="QUM68746.1"/>
    <property type="molecule type" value="Genomic_DNA"/>
</dbReference>
<keyword evidence="2" id="KW-0813">Transport</keyword>
<dbReference type="SUPFAM" id="SSF53850">
    <property type="entry name" value="Periplasmic binding protein-like II"/>
    <property type="match status" value="1"/>
</dbReference>
<dbReference type="InterPro" id="IPR006059">
    <property type="entry name" value="SBP"/>
</dbReference>
<dbReference type="Pfam" id="PF13416">
    <property type="entry name" value="SBP_bac_8"/>
    <property type="match status" value="1"/>
</dbReference>
<evidence type="ECO:0000256" key="5">
    <source>
        <dbReference type="PIRSR" id="PIRSR019574-1"/>
    </source>
</evidence>
<evidence type="ECO:0000313" key="6">
    <source>
        <dbReference type="EMBL" id="PCF56177.1"/>
    </source>
</evidence>
<feature type="binding site" evidence="5">
    <location>
        <position position="93"/>
    </location>
    <ligand>
        <name>spermidine</name>
        <dbReference type="ChEBI" id="CHEBI:57834"/>
    </ligand>
</feature>
<dbReference type="Proteomes" id="UP000675994">
    <property type="component" value="Chromosome"/>
</dbReference>
<evidence type="ECO:0000313" key="8">
    <source>
        <dbReference type="Proteomes" id="UP000218335"/>
    </source>
</evidence>
<dbReference type="InterPro" id="IPR001188">
    <property type="entry name" value="Sperm_putr-bd"/>
</dbReference>
<evidence type="ECO:0000256" key="3">
    <source>
        <dbReference type="ARBA" id="ARBA00022729"/>
    </source>
</evidence>
<dbReference type="Gene3D" id="3.40.190.10">
    <property type="entry name" value="Periplasmic binding protein-like II"/>
    <property type="match status" value="2"/>
</dbReference>
<name>A0A2A4GZ97_9STAP</name>
<evidence type="ECO:0000256" key="1">
    <source>
        <dbReference type="ARBA" id="ARBA00004418"/>
    </source>
</evidence>
<evidence type="ECO:0000256" key="2">
    <source>
        <dbReference type="ARBA" id="ARBA00022448"/>
    </source>
</evidence>
<gene>
    <name evidence="6" type="ORF">B5C08_04425</name>
    <name evidence="7" type="ORF">IPU22_09200</name>
</gene>
<dbReference type="EMBL" id="MWUU01000004">
    <property type="protein sequence ID" value="PCF56177.1"/>
    <property type="molecule type" value="Genomic_DNA"/>
</dbReference>
<comment type="subcellular location">
    <subcellularLocation>
        <location evidence="1">Periplasm</location>
    </subcellularLocation>
</comment>
<keyword evidence="4" id="KW-0574">Periplasm</keyword>
<accession>A0A2A4GZ97</accession>
<dbReference type="PANTHER" id="PTHR30222">
    <property type="entry name" value="SPERMIDINE/PUTRESCINE-BINDING PERIPLASMIC PROTEIN"/>
    <property type="match status" value="1"/>
</dbReference>
<dbReference type="AlphaFoldDB" id="A0A2A4GZ97"/>
<dbReference type="PIRSF" id="PIRSF019574">
    <property type="entry name" value="Periplasmic_polyamine_BP"/>
    <property type="match status" value="1"/>
</dbReference>
<sequence>MKQLIQLVGGALLLGLISLGVGYWINHDGIGGKQQEKLYVYNWGEYIDPELLDQFEEETGIKVVYETFDSNEAMEAKIRNGGTHYDVAFPSDYTIEKMKKEHLLRPLDHKKIPNMKHLDPYYMNQPFDRNNEYSMPYFFGTVGILYDKEKYEDIDFNSWNALKDPRLKNDVLLVDGAREIMGISLNSLGYSLNDKNPEHLKQAEQHLKTFAPNIRGVVGDEIQMMLEQHEASAAVIWSGSAAPVFHEDERFDYVVPKEGSNLWFDNMVIPKTAQNVEGAHKFINFLLDPEVNKQNTEWVEYATPNETARKQLPEEIRDDERVYPTREEQQRLEVYHDLGPDVLSEYNERFLNFKMAL</sequence>
<proteinExistence type="predicted"/>
<evidence type="ECO:0000256" key="4">
    <source>
        <dbReference type="ARBA" id="ARBA00022764"/>
    </source>
</evidence>
<dbReference type="PRINTS" id="PR00909">
    <property type="entry name" value="SPERMDNBNDNG"/>
</dbReference>
<dbReference type="PANTHER" id="PTHR30222:SF17">
    <property type="entry name" value="SPERMIDINE_PUTRESCINE-BINDING PERIPLASMIC PROTEIN"/>
    <property type="match status" value="1"/>
</dbReference>
<dbReference type="Proteomes" id="UP000218335">
    <property type="component" value="Unassembled WGS sequence"/>
</dbReference>